<dbReference type="KEGG" id="cps:CPS_1291"/>
<dbReference type="SASBDB" id="Q486I1"/>
<dbReference type="FunFam" id="3.30.70.270:FF:000001">
    <property type="entry name" value="Diguanylate cyclase domain protein"/>
    <property type="match status" value="1"/>
</dbReference>
<dbReference type="PROSITE" id="PS50112">
    <property type="entry name" value="PAS"/>
    <property type="match status" value="1"/>
</dbReference>
<name>Q486I1_COLP3</name>
<evidence type="ECO:0000259" key="3">
    <source>
        <dbReference type="PROSITE" id="PS50113"/>
    </source>
</evidence>
<dbReference type="DNASU" id="3518943"/>
<dbReference type="InterPro" id="IPR043128">
    <property type="entry name" value="Rev_trsase/Diguanyl_cyclase"/>
</dbReference>
<dbReference type="InterPro" id="IPR001610">
    <property type="entry name" value="PAC"/>
</dbReference>
<dbReference type="PANTHER" id="PTHR46663:SF3">
    <property type="entry name" value="SLL0267 PROTEIN"/>
    <property type="match status" value="1"/>
</dbReference>
<dbReference type="EvolutionaryTrace" id="Q486I1"/>
<evidence type="ECO:0000259" key="4">
    <source>
        <dbReference type="PROSITE" id="PS50887"/>
    </source>
</evidence>
<dbReference type="SMART" id="SM00267">
    <property type="entry name" value="GGDEF"/>
    <property type="match status" value="1"/>
</dbReference>
<dbReference type="PROSITE" id="PS50113">
    <property type="entry name" value="PAC"/>
    <property type="match status" value="1"/>
</dbReference>
<evidence type="ECO:0000313" key="5">
    <source>
        <dbReference type="EMBL" id="AAZ24666.1"/>
    </source>
</evidence>
<dbReference type="NCBIfam" id="TIGR00254">
    <property type="entry name" value="GGDEF"/>
    <property type="match status" value="1"/>
</dbReference>
<evidence type="ECO:0000259" key="2">
    <source>
        <dbReference type="PROSITE" id="PS50112"/>
    </source>
</evidence>
<organism evidence="5 6">
    <name type="scientific">Colwellia psychrerythraea (strain 34H / ATCC BAA-681)</name>
    <name type="common">Vibrio psychroerythus</name>
    <dbReference type="NCBI Taxonomy" id="167879"/>
    <lineage>
        <taxon>Bacteria</taxon>
        <taxon>Pseudomonadati</taxon>
        <taxon>Pseudomonadota</taxon>
        <taxon>Gammaproteobacteria</taxon>
        <taxon>Alteromonadales</taxon>
        <taxon>Colwelliaceae</taxon>
        <taxon>Colwellia</taxon>
    </lineage>
</organism>
<sequence>MNVDILKQRAKAFDYVFDAIVVTDLQGFIIDWNKGSETLYGYSKEQAIGQPVNMLHVPGDTEHITSEVISAVENQGKWTGEIRMLHKDGHIGWIESMCVPIYGENYQMVGALGINRDITKRKKETERLEHLAHYDQLTKVPNRYLLLDRLTHLITQSKRNNYKFALVFIDVDKFKLINDTKGHLFGDQVLMEIALRLKKSIRNSDTVARFGGDEFVILFESISNKNDVSIMIETLTQELKTELIVNGINIEINCSIGIAIFPDDGTTIDTLIATADKAMYKTKE</sequence>
<proteinExistence type="evidence at protein level"/>
<dbReference type="SUPFAM" id="SSF55073">
    <property type="entry name" value="Nucleotide cyclase"/>
    <property type="match status" value="1"/>
</dbReference>
<dbReference type="PROSITE" id="PS50887">
    <property type="entry name" value="GGDEF"/>
    <property type="match status" value="1"/>
</dbReference>
<dbReference type="NCBIfam" id="TIGR00229">
    <property type="entry name" value="sensory_box"/>
    <property type="match status" value="1"/>
</dbReference>
<evidence type="ECO:0000313" key="6">
    <source>
        <dbReference type="Proteomes" id="UP000000547"/>
    </source>
</evidence>
<comment type="cofactor">
    <cofactor evidence="1">
        <name>Mg(2+)</name>
        <dbReference type="ChEBI" id="CHEBI:18420"/>
    </cofactor>
</comment>
<dbReference type="Gene3D" id="3.30.70.270">
    <property type="match status" value="1"/>
</dbReference>
<accession>Q486I1</accession>
<dbReference type="PDB" id="3LYX">
    <property type="method" value="X-ray"/>
    <property type="resolution" value="2.00 A"/>
    <property type="chains" value="A/B=1-124"/>
</dbReference>
<dbReference type="SMART" id="SM00086">
    <property type="entry name" value="PAC"/>
    <property type="match status" value="1"/>
</dbReference>
<gene>
    <name evidence="5" type="ordered locus">CPS_1291</name>
</gene>
<dbReference type="EMBL" id="CP000083">
    <property type="protein sequence ID" value="AAZ24666.1"/>
    <property type="molecule type" value="Genomic_DNA"/>
</dbReference>
<dbReference type="InterPro" id="IPR013655">
    <property type="entry name" value="PAS_fold_3"/>
</dbReference>
<feature type="domain" description="PAS" evidence="2">
    <location>
        <begin position="5"/>
        <end position="75"/>
    </location>
</feature>
<dbReference type="SMR" id="Q486I1"/>
<reference evidence="5" key="1">
    <citation type="journal article" date="2005" name="Proc. Natl. Acad. Sci. U.S.A.">
        <title>The psychrophilic lifestyle as revealed by the genome sequence of Colwellia psychrerythraea 34H through genomic and proteomic analyses.</title>
        <authorList>
            <person name="Methe B.A."/>
            <person name="Nelson K.E."/>
            <person name="Deming J.W."/>
            <person name="Momen B."/>
            <person name="Melamud E."/>
            <person name="Zhang X."/>
            <person name="Moult J."/>
            <person name="Madupu R."/>
            <person name="Nelson W.C."/>
            <person name="Dodson R.J."/>
            <person name="Brinkac L.M."/>
            <person name="Daugherty S.C."/>
            <person name="Durkin A.S."/>
            <person name="DeBoy R.T."/>
            <person name="Kolonay J.F."/>
            <person name="Sullivan S.A."/>
            <person name="Zhou L."/>
            <person name="Davidsen T.M."/>
            <person name="Wu M."/>
            <person name="Huston A.L."/>
            <person name="Lewis M."/>
            <person name="Weaver B."/>
            <person name="Weidman J.F."/>
            <person name="Khouri H."/>
            <person name="Utterback T.R."/>
            <person name="Feldblyum T.V."/>
            <person name="Fraser C.M."/>
        </authorList>
    </citation>
    <scope>NUCLEOTIDE SEQUENCE [LARGE SCALE GENOMIC DNA]</scope>
    <source>
        <strain evidence="5">34H</strain>
    </source>
</reference>
<evidence type="ECO:0007829" key="7">
    <source>
        <dbReference type="PDB" id="3LYX"/>
    </source>
</evidence>
<dbReference type="InterPro" id="IPR035965">
    <property type="entry name" value="PAS-like_dom_sf"/>
</dbReference>
<dbReference type="STRING" id="167879.CPS_1291"/>
<dbReference type="HOGENOM" id="CLU_000445_11_4_6"/>
<dbReference type="InterPro" id="IPR000160">
    <property type="entry name" value="GGDEF_dom"/>
</dbReference>
<dbReference type="InterPro" id="IPR000700">
    <property type="entry name" value="PAS-assoc_C"/>
</dbReference>
<dbReference type="Proteomes" id="UP000000547">
    <property type="component" value="Chromosome"/>
</dbReference>
<dbReference type="SMART" id="SM00091">
    <property type="entry name" value="PAS"/>
    <property type="match status" value="1"/>
</dbReference>
<dbReference type="InterPro" id="IPR000014">
    <property type="entry name" value="PAS"/>
</dbReference>
<dbReference type="GO" id="GO:0003824">
    <property type="term" value="F:catalytic activity"/>
    <property type="evidence" value="ECO:0007669"/>
    <property type="project" value="UniProtKB-ARBA"/>
</dbReference>
<evidence type="ECO:0000256" key="1">
    <source>
        <dbReference type="ARBA" id="ARBA00001946"/>
    </source>
</evidence>
<dbReference type="RefSeq" id="WP_011042128.1">
    <property type="nucleotide sequence ID" value="NC_003910.7"/>
</dbReference>
<dbReference type="Gene3D" id="3.30.450.20">
    <property type="entry name" value="PAS domain"/>
    <property type="match status" value="1"/>
</dbReference>
<dbReference type="PANTHER" id="PTHR46663">
    <property type="entry name" value="DIGUANYLATE CYCLASE DGCT-RELATED"/>
    <property type="match status" value="1"/>
</dbReference>
<feature type="domain" description="GGDEF" evidence="4">
    <location>
        <begin position="162"/>
        <end position="284"/>
    </location>
</feature>
<dbReference type="CDD" id="cd01949">
    <property type="entry name" value="GGDEF"/>
    <property type="match status" value="1"/>
</dbReference>
<feature type="domain" description="PAC" evidence="3">
    <location>
        <begin position="78"/>
        <end position="130"/>
    </location>
</feature>
<dbReference type="PDBsum" id="3LYX"/>
<dbReference type="InterPro" id="IPR052163">
    <property type="entry name" value="DGC-Regulatory_Protein"/>
</dbReference>
<keyword evidence="7" id="KW-0002">3D-structure</keyword>
<dbReference type="Pfam" id="PF00990">
    <property type="entry name" value="GGDEF"/>
    <property type="match status" value="1"/>
</dbReference>
<protein>
    <submittedName>
        <fullName evidence="5">Sensory box/GGDEF domain protein</fullName>
    </submittedName>
</protein>
<dbReference type="InterPro" id="IPR029787">
    <property type="entry name" value="Nucleotide_cyclase"/>
</dbReference>
<dbReference type="SUPFAM" id="SSF55785">
    <property type="entry name" value="PYP-like sensor domain (PAS domain)"/>
    <property type="match status" value="1"/>
</dbReference>
<dbReference type="CDD" id="cd00130">
    <property type="entry name" value="PAS"/>
    <property type="match status" value="1"/>
</dbReference>
<dbReference type="AlphaFoldDB" id="Q486I1"/>
<reference evidence="7" key="2">
    <citation type="submission" date="2010-02" db="PDB data bank">
        <title>Crystal structure of the PAS domain of the protein CPS_1291 from Colwellia psychrerythraea. Northeast Structural Genomics Consortium target id CsR222B.</title>
        <authorList>
            <person name="Seetharaman J."/>
            <person name="Chen Y."/>
            <person name="Wang D."/>
            <person name="Janjua H."/>
            <person name="Cunningham K."/>
            <person name="Owens L."/>
            <person name="Xiao R."/>
            <person name="Liu J."/>
            <person name="Baran M.C."/>
            <person name="Acton T.B."/>
            <person name="Montelione G.T."/>
            <person name="Tong L."/>
            <person name="Hunt J.F."/>
        </authorList>
    </citation>
    <scope>X-RAY CRYSTALLOGRAPHY (2.00 ANGSTROMS) OF 1-124</scope>
</reference>
<dbReference type="Pfam" id="PF08447">
    <property type="entry name" value="PAS_3"/>
    <property type="match status" value="1"/>
</dbReference>